<dbReference type="EMBL" id="LR797394">
    <property type="protein sequence ID" value="CAB4212801.1"/>
    <property type="molecule type" value="Genomic_DNA"/>
</dbReference>
<reference evidence="2" key="1">
    <citation type="submission" date="2020-05" db="EMBL/GenBank/DDBJ databases">
        <authorList>
            <person name="Chiriac C."/>
            <person name="Salcher M."/>
            <person name="Ghai R."/>
            <person name="Kavagutti S V."/>
        </authorList>
    </citation>
    <scope>NUCLEOTIDE SEQUENCE</scope>
</reference>
<organism evidence="2">
    <name type="scientific">uncultured Caudovirales phage</name>
    <dbReference type="NCBI Taxonomy" id="2100421"/>
    <lineage>
        <taxon>Viruses</taxon>
        <taxon>Duplodnaviria</taxon>
        <taxon>Heunggongvirae</taxon>
        <taxon>Uroviricota</taxon>
        <taxon>Caudoviricetes</taxon>
        <taxon>Peduoviridae</taxon>
        <taxon>Maltschvirus</taxon>
        <taxon>Maltschvirus maltsch</taxon>
    </lineage>
</organism>
<evidence type="ECO:0000313" key="3">
    <source>
        <dbReference type="EMBL" id="CAB4212801.1"/>
    </source>
</evidence>
<protein>
    <recommendedName>
        <fullName evidence="4">Transglycosylase SLT domain-containing protein</fullName>
    </recommendedName>
</protein>
<name>A0A6J5QDI0_9CAUD</name>
<keyword evidence="1" id="KW-0175">Coiled coil</keyword>
<accession>A0A6J5QDI0</accession>
<proteinExistence type="predicted"/>
<sequence>MGRLKRKQKPLRGHTLKKKHSPILKKLALAFAIVLVATGLYVKIQPHTKDAKIRVELESKSQQLKITKDELQKTQAQSEQQQIEQQKKLDEVNKQLEETKKQLEAKRNSATAYAAEAPQPSVVSVVNCGDNVYKQYIYQHESGCRTDAVNSIGCTGIGQACPGSKIRNVCPDLNFACQDAWFSNYAIQRYGSWAGAYQFWVNNHWW</sequence>
<feature type="coiled-coil region" evidence="1">
    <location>
        <begin position="54"/>
        <end position="116"/>
    </location>
</feature>
<gene>
    <name evidence="2" type="ORF">UFOVP1085_21</name>
    <name evidence="3" type="ORF">UFOVP1439_41</name>
</gene>
<evidence type="ECO:0000256" key="1">
    <source>
        <dbReference type="SAM" id="Coils"/>
    </source>
</evidence>
<evidence type="ECO:0000313" key="2">
    <source>
        <dbReference type="EMBL" id="CAB4182770.1"/>
    </source>
</evidence>
<dbReference type="EMBL" id="LR797026">
    <property type="protein sequence ID" value="CAB4182770.1"/>
    <property type="molecule type" value="Genomic_DNA"/>
</dbReference>
<evidence type="ECO:0008006" key="4">
    <source>
        <dbReference type="Google" id="ProtNLM"/>
    </source>
</evidence>